<organism evidence="2 3">
    <name type="scientific">Nocardia higoensis</name>
    <dbReference type="NCBI Taxonomy" id="228599"/>
    <lineage>
        <taxon>Bacteria</taxon>
        <taxon>Bacillati</taxon>
        <taxon>Actinomycetota</taxon>
        <taxon>Actinomycetes</taxon>
        <taxon>Mycobacteriales</taxon>
        <taxon>Nocardiaceae</taxon>
        <taxon>Nocardia</taxon>
    </lineage>
</organism>
<dbReference type="PANTHER" id="PTHR34853:SF1">
    <property type="entry name" value="LIPASE 5"/>
    <property type="match status" value="1"/>
</dbReference>
<dbReference type="Gene3D" id="3.40.50.1820">
    <property type="entry name" value="alpha/beta hydrolase"/>
    <property type="match status" value="1"/>
</dbReference>
<dbReference type="SUPFAM" id="SSF53474">
    <property type="entry name" value="alpha/beta-Hydrolases"/>
    <property type="match status" value="1"/>
</dbReference>
<reference evidence="2 3" key="1">
    <citation type="submission" date="2020-10" db="EMBL/GenBank/DDBJ databases">
        <title>Identification of Nocardia species via Next-generation sequencing and recognition of intraspecies genetic diversity.</title>
        <authorList>
            <person name="Li P."/>
            <person name="Li P."/>
            <person name="Lu B."/>
        </authorList>
    </citation>
    <scope>NUCLEOTIDE SEQUENCE [LARGE SCALE GENOMIC DNA]</scope>
    <source>
        <strain evidence="2 3">BJ06-0143</strain>
    </source>
</reference>
<dbReference type="PANTHER" id="PTHR34853">
    <property type="match status" value="1"/>
</dbReference>
<feature type="signal peptide" evidence="1">
    <location>
        <begin position="1"/>
        <end position="19"/>
    </location>
</feature>
<evidence type="ECO:0000256" key="1">
    <source>
        <dbReference type="SAM" id="SignalP"/>
    </source>
</evidence>
<dbReference type="InterPro" id="IPR029058">
    <property type="entry name" value="AB_hydrolase_fold"/>
</dbReference>
<name>A0ABS0DGX4_9NOCA</name>
<sequence>MILILSILSLGVVGAPAQAEPLYPQPDPDPFYAPPADLGSLQPGDVVRTRRIDTMPYVGTEGWQVAFRSTNSGGNPIMGVTTVLIPVGVRNPPLVSYQALINSLGSRCNPSRSLFNGELQDAVGAMLPIGRGWAISLPDYLGPNVAYGAAKLSGMVTLDSVKAAQRVTELGLADSPVAIAGYSGGGMATAWAAALQPTYAPDLKLAAAVAGGVPADLEQMALSLGFDPHPGFGLAFAAAMGLEREYPDRLPISDQLNENGLWFREFTHDACRRFLLFHGAFRSAEQMAASKSLMDSPQAREVLRENSLRDFPGVPTVPTYLWQGRYDTLTAFGPLAETAERYCKAGAPVQMVPYDIAEHMTAAVAGFADAWNYVEARFRGEPAPTSC</sequence>
<protein>
    <submittedName>
        <fullName evidence="2">Lipase</fullName>
    </submittedName>
</protein>
<keyword evidence="1" id="KW-0732">Signal</keyword>
<dbReference type="Proteomes" id="UP000707731">
    <property type="component" value="Unassembled WGS sequence"/>
</dbReference>
<dbReference type="PIRSF" id="PIRSF029171">
    <property type="entry name" value="Esterase_LipA"/>
    <property type="match status" value="1"/>
</dbReference>
<evidence type="ECO:0000313" key="3">
    <source>
        <dbReference type="Proteomes" id="UP000707731"/>
    </source>
</evidence>
<keyword evidence="3" id="KW-1185">Reference proteome</keyword>
<evidence type="ECO:0000313" key="2">
    <source>
        <dbReference type="EMBL" id="MBF6357726.1"/>
    </source>
</evidence>
<comment type="caution">
    <text evidence="2">The sequence shown here is derived from an EMBL/GenBank/DDBJ whole genome shotgun (WGS) entry which is preliminary data.</text>
</comment>
<gene>
    <name evidence="2" type="ORF">IU449_24795</name>
</gene>
<dbReference type="EMBL" id="JADLQN010000006">
    <property type="protein sequence ID" value="MBF6357726.1"/>
    <property type="molecule type" value="Genomic_DNA"/>
</dbReference>
<dbReference type="Pfam" id="PF03583">
    <property type="entry name" value="LIP"/>
    <property type="match status" value="1"/>
</dbReference>
<proteinExistence type="predicted"/>
<dbReference type="Gene3D" id="1.10.260.130">
    <property type="match status" value="1"/>
</dbReference>
<dbReference type="InterPro" id="IPR005152">
    <property type="entry name" value="Lipase_secreted"/>
</dbReference>
<accession>A0ABS0DGX4</accession>
<feature type="chain" id="PRO_5046895900" evidence="1">
    <location>
        <begin position="20"/>
        <end position="387"/>
    </location>
</feature>